<feature type="domain" description="Helicase C-terminal" evidence="15">
    <location>
        <begin position="958"/>
        <end position="1125"/>
    </location>
</feature>
<comment type="caution">
    <text evidence="16">The sequence shown here is derived from an EMBL/GenBank/DDBJ whole genome shotgun (WGS) entry which is preliminary data.</text>
</comment>
<dbReference type="OrthoDB" id="10261556at2759"/>
<feature type="compositionally biased region" description="Low complexity" evidence="13">
    <location>
        <begin position="1282"/>
        <end position="1293"/>
    </location>
</feature>
<dbReference type="PROSITE" id="PS00690">
    <property type="entry name" value="DEAH_ATP_HELICASE"/>
    <property type="match status" value="1"/>
</dbReference>
<dbReference type="PROSITE" id="PS51194">
    <property type="entry name" value="HELICASE_CTER"/>
    <property type="match status" value="1"/>
</dbReference>
<dbReference type="NCBIfam" id="TIGR00614">
    <property type="entry name" value="recQ_fam"/>
    <property type="match status" value="1"/>
</dbReference>
<keyword evidence="3" id="KW-0547">Nucleotide-binding</keyword>
<evidence type="ECO:0000256" key="11">
    <source>
        <dbReference type="ARBA" id="ARBA00034808"/>
    </source>
</evidence>
<keyword evidence="9" id="KW-0539">Nucleus</keyword>
<feature type="region of interest" description="Disordered" evidence="13">
    <location>
        <begin position="64"/>
        <end position="93"/>
    </location>
</feature>
<keyword evidence="8" id="KW-0413">Isomerase</keyword>
<evidence type="ECO:0000256" key="2">
    <source>
        <dbReference type="ARBA" id="ARBA00005446"/>
    </source>
</evidence>
<evidence type="ECO:0000256" key="10">
    <source>
        <dbReference type="ARBA" id="ARBA00034617"/>
    </source>
</evidence>
<reference evidence="16 17" key="1">
    <citation type="submission" date="2021-01" db="EMBL/GenBank/DDBJ databases">
        <title>Cercospora kikuchii MAFF 305040 whole genome shotgun sequence.</title>
        <authorList>
            <person name="Kashiwa T."/>
            <person name="Suzuki T."/>
        </authorList>
    </citation>
    <scope>NUCLEOTIDE SEQUENCE [LARGE SCALE GENOMIC DNA]</scope>
    <source>
        <strain evidence="16 17">MAFF 305040</strain>
    </source>
</reference>
<feature type="domain" description="Helicase ATP-binding" evidence="14">
    <location>
        <begin position="765"/>
        <end position="946"/>
    </location>
</feature>
<evidence type="ECO:0000256" key="12">
    <source>
        <dbReference type="SAM" id="Coils"/>
    </source>
</evidence>
<evidence type="ECO:0000256" key="13">
    <source>
        <dbReference type="SAM" id="MobiDB-lite"/>
    </source>
</evidence>
<evidence type="ECO:0000256" key="1">
    <source>
        <dbReference type="ARBA" id="ARBA00004123"/>
    </source>
</evidence>
<dbReference type="Pfam" id="PF00270">
    <property type="entry name" value="DEAD"/>
    <property type="match status" value="1"/>
</dbReference>
<keyword evidence="4" id="KW-0378">Hydrolase</keyword>
<dbReference type="EC" id="5.6.2.4" evidence="11"/>
<dbReference type="Proteomes" id="UP000825890">
    <property type="component" value="Unassembled WGS sequence"/>
</dbReference>
<dbReference type="GO" id="GO:0006260">
    <property type="term" value="P:DNA replication"/>
    <property type="evidence" value="ECO:0007669"/>
    <property type="project" value="InterPro"/>
</dbReference>
<feature type="compositionally biased region" description="Low complexity" evidence="13">
    <location>
        <begin position="1615"/>
        <end position="1630"/>
    </location>
</feature>
<comment type="similarity">
    <text evidence="2">Belongs to the helicase family. RecQ subfamily.</text>
</comment>
<evidence type="ECO:0000256" key="5">
    <source>
        <dbReference type="ARBA" id="ARBA00022806"/>
    </source>
</evidence>
<dbReference type="FunFam" id="3.40.50.300:FF:000296">
    <property type="entry name" value="ATP-dependent DNA helicase RecQ"/>
    <property type="match status" value="1"/>
</dbReference>
<dbReference type="Gene3D" id="3.40.50.300">
    <property type="entry name" value="P-loop containing nucleotide triphosphate hydrolases"/>
    <property type="match status" value="2"/>
</dbReference>
<dbReference type="GO" id="GO:0005524">
    <property type="term" value="F:ATP binding"/>
    <property type="evidence" value="ECO:0007669"/>
    <property type="project" value="UniProtKB-KW"/>
</dbReference>
<dbReference type="FunFam" id="3.40.50.300:FF:000340">
    <property type="entry name" value="Bloom syndrome, RecQ helicase"/>
    <property type="match status" value="1"/>
</dbReference>
<dbReference type="InterPro" id="IPR002464">
    <property type="entry name" value="DNA/RNA_helicase_DEAH_CS"/>
</dbReference>
<feature type="region of interest" description="Disordered" evidence="13">
    <location>
        <begin position="1473"/>
        <end position="1642"/>
    </location>
</feature>
<dbReference type="SMART" id="SM00490">
    <property type="entry name" value="HELICc"/>
    <property type="match status" value="1"/>
</dbReference>
<feature type="compositionally biased region" description="Acidic residues" evidence="13">
    <location>
        <begin position="1509"/>
        <end position="1529"/>
    </location>
</feature>
<evidence type="ECO:0000256" key="6">
    <source>
        <dbReference type="ARBA" id="ARBA00022840"/>
    </source>
</evidence>
<dbReference type="GO" id="GO:0000729">
    <property type="term" value="P:DNA double-strand break processing"/>
    <property type="evidence" value="ECO:0007669"/>
    <property type="project" value="UniProtKB-ARBA"/>
</dbReference>
<accession>A0A9P3C6T5</accession>
<dbReference type="Pfam" id="PF00271">
    <property type="entry name" value="Helicase_C"/>
    <property type="match status" value="1"/>
</dbReference>
<organism evidence="16 17">
    <name type="scientific">Cercospora kikuchii</name>
    <dbReference type="NCBI Taxonomy" id="84275"/>
    <lineage>
        <taxon>Eukaryota</taxon>
        <taxon>Fungi</taxon>
        <taxon>Dikarya</taxon>
        <taxon>Ascomycota</taxon>
        <taxon>Pezizomycotina</taxon>
        <taxon>Dothideomycetes</taxon>
        <taxon>Dothideomycetidae</taxon>
        <taxon>Mycosphaerellales</taxon>
        <taxon>Mycosphaerellaceae</taxon>
        <taxon>Cercospora</taxon>
    </lineage>
</organism>
<feature type="compositionally biased region" description="Polar residues" evidence="13">
    <location>
        <begin position="1309"/>
        <end position="1330"/>
    </location>
</feature>
<dbReference type="GO" id="GO:0006312">
    <property type="term" value="P:mitotic recombination"/>
    <property type="evidence" value="ECO:0007669"/>
    <property type="project" value="UniProtKB-ARBA"/>
</dbReference>
<dbReference type="InterPro" id="IPR027417">
    <property type="entry name" value="P-loop_NTPase"/>
</dbReference>
<feature type="region of interest" description="Disordered" evidence="13">
    <location>
        <begin position="1282"/>
        <end position="1334"/>
    </location>
</feature>
<dbReference type="PANTHER" id="PTHR13710">
    <property type="entry name" value="DNA HELICASE RECQ FAMILY MEMBER"/>
    <property type="match status" value="1"/>
</dbReference>
<dbReference type="EMBL" id="BOLY01000001">
    <property type="protein sequence ID" value="GIZ38604.1"/>
    <property type="molecule type" value="Genomic_DNA"/>
</dbReference>
<evidence type="ECO:0000256" key="7">
    <source>
        <dbReference type="ARBA" id="ARBA00023125"/>
    </source>
</evidence>
<evidence type="ECO:0000256" key="9">
    <source>
        <dbReference type="ARBA" id="ARBA00023242"/>
    </source>
</evidence>
<dbReference type="RefSeq" id="XP_044653091.1">
    <property type="nucleotide sequence ID" value="XM_044797156.1"/>
</dbReference>
<dbReference type="GO" id="GO:0000724">
    <property type="term" value="P:double-strand break repair via homologous recombination"/>
    <property type="evidence" value="ECO:0007669"/>
    <property type="project" value="TreeGrafter"/>
</dbReference>
<feature type="compositionally biased region" description="Polar residues" evidence="13">
    <location>
        <begin position="135"/>
        <end position="159"/>
    </location>
</feature>
<dbReference type="InterPro" id="IPR011545">
    <property type="entry name" value="DEAD/DEAH_box_helicase_dom"/>
</dbReference>
<feature type="compositionally biased region" description="Low complexity" evidence="13">
    <location>
        <begin position="378"/>
        <end position="391"/>
    </location>
</feature>
<evidence type="ECO:0000259" key="14">
    <source>
        <dbReference type="PROSITE" id="PS51192"/>
    </source>
</evidence>
<dbReference type="GO" id="GO:0009378">
    <property type="term" value="F:four-way junction helicase activity"/>
    <property type="evidence" value="ECO:0007669"/>
    <property type="project" value="TreeGrafter"/>
</dbReference>
<dbReference type="InterPro" id="IPR036388">
    <property type="entry name" value="WH-like_DNA-bd_sf"/>
</dbReference>
<dbReference type="GO" id="GO:0005634">
    <property type="term" value="C:nucleus"/>
    <property type="evidence" value="ECO:0007669"/>
    <property type="project" value="UniProtKB-SubCell"/>
</dbReference>
<protein>
    <recommendedName>
        <fullName evidence="11">DNA 3'-5' helicase</fullName>
        <ecNumber evidence="11">5.6.2.4</ecNumber>
    </recommendedName>
</protein>
<proteinExistence type="inferred from homology"/>
<dbReference type="InterPro" id="IPR036390">
    <property type="entry name" value="WH_DNA-bd_sf"/>
</dbReference>
<dbReference type="GO" id="GO:0031573">
    <property type="term" value="P:mitotic intra-S DNA damage checkpoint signaling"/>
    <property type="evidence" value="ECO:0007669"/>
    <property type="project" value="UniProtKB-ARBA"/>
</dbReference>
<gene>
    <name evidence="16" type="ORF">CKM354_000201600</name>
</gene>
<dbReference type="InterPro" id="IPR001650">
    <property type="entry name" value="Helicase_C-like"/>
</dbReference>
<dbReference type="GeneID" id="68287591"/>
<dbReference type="GO" id="GO:0003677">
    <property type="term" value="F:DNA binding"/>
    <property type="evidence" value="ECO:0007669"/>
    <property type="project" value="UniProtKB-KW"/>
</dbReference>
<comment type="catalytic activity">
    <reaction evidence="10">
        <text>Couples ATP hydrolysis with the unwinding of duplex DNA by translocating in the 3'-5' direction.</text>
        <dbReference type="EC" id="5.6.2.4"/>
    </reaction>
</comment>
<dbReference type="GO" id="GO:0031422">
    <property type="term" value="C:RecQ family helicase-topoisomerase III complex"/>
    <property type="evidence" value="ECO:0007669"/>
    <property type="project" value="UniProtKB-ARBA"/>
</dbReference>
<dbReference type="SUPFAM" id="SSF52540">
    <property type="entry name" value="P-loop containing nucleoside triphosphate hydrolases"/>
    <property type="match status" value="1"/>
</dbReference>
<evidence type="ECO:0000313" key="17">
    <source>
        <dbReference type="Proteomes" id="UP000825890"/>
    </source>
</evidence>
<keyword evidence="5" id="KW-0347">Helicase</keyword>
<dbReference type="CDD" id="cd17920">
    <property type="entry name" value="DEXHc_RecQ"/>
    <property type="match status" value="1"/>
</dbReference>
<evidence type="ECO:0000256" key="4">
    <source>
        <dbReference type="ARBA" id="ARBA00022801"/>
    </source>
</evidence>
<keyword evidence="12" id="KW-0175">Coiled coil</keyword>
<keyword evidence="7" id="KW-0238">DNA-binding</keyword>
<keyword evidence="17" id="KW-1185">Reference proteome</keyword>
<dbReference type="GO" id="GO:0043138">
    <property type="term" value="F:3'-5' DNA helicase activity"/>
    <property type="evidence" value="ECO:0007669"/>
    <property type="project" value="UniProtKB-EC"/>
</dbReference>
<evidence type="ECO:0000256" key="3">
    <source>
        <dbReference type="ARBA" id="ARBA00022741"/>
    </source>
</evidence>
<feature type="compositionally biased region" description="Basic and acidic residues" evidence="13">
    <location>
        <begin position="353"/>
        <end position="365"/>
    </location>
</feature>
<evidence type="ECO:0000313" key="16">
    <source>
        <dbReference type="EMBL" id="GIZ38604.1"/>
    </source>
</evidence>
<feature type="compositionally biased region" description="Acidic residues" evidence="13">
    <location>
        <begin position="1476"/>
        <end position="1492"/>
    </location>
</feature>
<keyword evidence="6" id="KW-0067">ATP-binding</keyword>
<dbReference type="SMART" id="SM00487">
    <property type="entry name" value="DEXDc"/>
    <property type="match status" value="1"/>
</dbReference>
<feature type="compositionally biased region" description="Acidic residues" evidence="13">
    <location>
        <begin position="301"/>
        <end position="310"/>
    </location>
</feature>
<comment type="subcellular location">
    <subcellularLocation>
        <location evidence="1">Nucleus</location>
    </subcellularLocation>
</comment>
<dbReference type="SMART" id="SM00956">
    <property type="entry name" value="RQC"/>
    <property type="match status" value="1"/>
</dbReference>
<feature type="region of interest" description="Disordered" evidence="13">
    <location>
        <begin position="115"/>
        <end position="159"/>
    </location>
</feature>
<dbReference type="PANTHER" id="PTHR13710:SF153">
    <property type="entry name" value="RECQ-LIKE DNA HELICASE BLM"/>
    <property type="match status" value="1"/>
</dbReference>
<name>A0A9P3C6T5_9PEZI</name>
<dbReference type="GO" id="GO:0016787">
    <property type="term" value="F:hydrolase activity"/>
    <property type="evidence" value="ECO:0007669"/>
    <property type="project" value="UniProtKB-KW"/>
</dbReference>
<sequence length="1642" mass="180995">MTTNNLQDHLRWLFSEKPSIPPDTIDLPPASTSFTTPSEIQIETDVGSGAGRVASNSLSRAATARSGDSGIHQSIIGLPTTATGPGIGRSGEQQAGRDVVSTATAVNANILQVESATRDPQDLPSKAEMVRRATAPTSATKSNTSFGPRQPDVTPTKSRNVVRTDAKNAPSASFRTPIPSQHKNVEQMDLTEEFAKMCSPTAKKSAPPSVVGRKRKSDEFESDLRHNSASIKRTNHAPIIVPRPSQEFPSIDEDDVFDDIPTGPPPPYSTIPPRPGKATAEASAPPARPPLSNARSTSYVEDSEDDEDDLMNFYDEHVEPTKPPTKGSSKNAISVQHEAVLISSPIAEAPPVTDKRSAFPVRDEVSASSPIPSPPPISSQSKAPAAAKGSSTVRSLKANEASNAEGTPVPQPSNATQAQAPEDEELKSLMLRVFESFGPLYERALFNIDERYNIVVDEMTEWMDTGNDDVSTFETEQDELDLKRKNLATLKAKCKSYQKAQENRNQAKEDLRQALRTRQGRDEANAQNRAAQERLANIEKECIALLRPCADDLRPLLSQRVAVESTQVMPGAIPERARAPGSSSRIAQTQMQPVMPPPARPALQVSKSAPVHQASHVRFENAARQQDSLIFSDNAFDDDIDDLDMIGTGHDMYTTRMGTPPADHGNEDDYGMMDDEMLDVVEDYDSASQWASGNTGRTAFAEMSANVQGRQAQPKAKKTKTMKSAAELAAIHRENMGFPWSDEVCDVLKQKFRMQGFRENQFQAINATLSGKDCFVLMPTGGGKSLTYQLPAVIQSGKTRGVTIVVSPLLSLMEDQVQHLNKIGVFAFLINGETSREDRQRIMDGLWKSNVEDFIQLLYVTPEMLGKSENMLRTFDGLHRRGKFARLVIDEAHCVSQWGHDFRPDYKNLGEVRKRYPGVPVMALTATATSRVKDDTIHNLGMKKDGPNKCQVFTQSFNRDNLYYEVRPKPKGSQDVAAIAGLIKESHAKETGIIYCLSRKNCEDIAQSLAKNHGIRAKHYHAGLEGPAKAEVQQAWQAGQIKVIVATIAFGMGIDKSNVRFVIHHTIPKSLEGYYQETGRAGRDGNPSRCYLFYGYGDAGKLRRMIDDPKNEGSREVKDMQHQMLRKMVQYCENRSDCRRVQVLAYFDERFNQEDCNGSCDNCLSETTYEEIDLTAEAKKAVDLVRKIKGDKVTLLHCIDVFRGASNSKAKAKEHTELDEAGAGSHLNRGDVERLFYQLIGEEALVEENHMNKRGFAQQYVNLGWRCNEFQPGRSKLKMMISTSPQKAKPSKPAAKKSKNAKAPKELPMSTNVSSPLQGPSKRGQASVQTKLKRRQIDGYEDDGFVVEDESDDGFAPIRVAKPANSVRKAPARGLTAPIATDEMMDKLDPVHRDIVDHFVAEAEKKLKVIMKKQKLNWLPFNRTMLRTMFINLTDTPEKLHAIPGIERERVDLHGKHMIKLVKEARARLDEVGVAMDDEDSNPAEDDLDDEPADNHQHDRNVIVIDSDGAQDDDDEDYDLDDEADDEPGEQSRHFQQQSVSKEVAEWHAGFSQSAKKFKYTAPESQASRKGPPKKKSYVAREKSAAKSRGGKPGARRSNSAGYASGAGVSKKRAGAGNSRAGASAGPSRNEPAFSGIRAMPT</sequence>
<dbReference type="InterPro" id="IPR014001">
    <property type="entry name" value="Helicase_ATP-bd"/>
</dbReference>
<dbReference type="Pfam" id="PF09382">
    <property type="entry name" value="RQC"/>
    <property type="match status" value="1"/>
</dbReference>
<dbReference type="Pfam" id="PF16124">
    <property type="entry name" value="RecQ_Zn_bind"/>
    <property type="match status" value="1"/>
</dbReference>
<dbReference type="InterPro" id="IPR018982">
    <property type="entry name" value="RQC_domain"/>
</dbReference>
<dbReference type="InterPro" id="IPR004589">
    <property type="entry name" value="DNA_helicase_ATP-dep_RecQ"/>
</dbReference>
<dbReference type="InterPro" id="IPR032284">
    <property type="entry name" value="RecQ_Zn-bd"/>
</dbReference>
<evidence type="ECO:0000259" key="15">
    <source>
        <dbReference type="PROSITE" id="PS51194"/>
    </source>
</evidence>
<feature type="coiled-coil region" evidence="12">
    <location>
        <begin position="473"/>
        <end position="541"/>
    </location>
</feature>
<dbReference type="GO" id="GO:0005737">
    <property type="term" value="C:cytoplasm"/>
    <property type="evidence" value="ECO:0007669"/>
    <property type="project" value="TreeGrafter"/>
</dbReference>
<feature type="compositionally biased region" description="Basic and acidic residues" evidence="13">
    <location>
        <begin position="216"/>
        <end position="226"/>
    </location>
</feature>
<dbReference type="Gene3D" id="1.10.10.10">
    <property type="entry name" value="Winged helix-like DNA-binding domain superfamily/Winged helix DNA-binding domain"/>
    <property type="match status" value="1"/>
</dbReference>
<dbReference type="SUPFAM" id="SSF46785">
    <property type="entry name" value="Winged helix' DNA-binding domain"/>
    <property type="match status" value="1"/>
</dbReference>
<evidence type="ECO:0000256" key="8">
    <source>
        <dbReference type="ARBA" id="ARBA00023235"/>
    </source>
</evidence>
<dbReference type="PROSITE" id="PS51192">
    <property type="entry name" value="HELICASE_ATP_BIND_1"/>
    <property type="match status" value="1"/>
</dbReference>
<dbReference type="CDD" id="cd18794">
    <property type="entry name" value="SF2_C_RecQ"/>
    <property type="match status" value="1"/>
</dbReference>
<feature type="compositionally biased region" description="Pro residues" evidence="13">
    <location>
        <begin position="262"/>
        <end position="275"/>
    </location>
</feature>
<feature type="region of interest" description="Disordered" evidence="13">
    <location>
        <begin position="199"/>
        <end position="421"/>
    </location>
</feature>